<dbReference type="GO" id="GO:0020037">
    <property type="term" value="F:heme binding"/>
    <property type="evidence" value="ECO:0007669"/>
    <property type="project" value="InterPro"/>
</dbReference>
<dbReference type="PANTHER" id="PTHR46696:SF5">
    <property type="entry name" value="CYTOCHROME P450 BJ-1"/>
    <property type="match status" value="1"/>
</dbReference>
<dbReference type="GO" id="GO:0004497">
    <property type="term" value="F:monooxygenase activity"/>
    <property type="evidence" value="ECO:0007669"/>
    <property type="project" value="UniProtKB-KW"/>
</dbReference>
<evidence type="ECO:0000256" key="3">
    <source>
        <dbReference type="ARBA" id="ARBA00022617"/>
    </source>
</evidence>
<comment type="cofactor">
    <cofactor evidence="1">
        <name>heme</name>
        <dbReference type="ChEBI" id="CHEBI:30413"/>
    </cofactor>
</comment>
<keyword evidence="4" id="KW-0479">Metal-binding</keyword>
<name>A0A1I5GQZ2_9PSEU</name>
<dbReference type="PANTHER" id="PTHR46696">
    <property type="entry name" value="P450, PUTATIVE (EUROFUNG)-RELATED"/>
    <property type="match status" value="1"/>
</dbReference>
<dbReference type="GO" id="GO:0016705">
    <property type="term" value="F:oxidoreductase activity, acting on paired donors, with incorporation or reduction of molecular oxygen"/>
    <property type="evidence" value="ECO:0007669"/>
    <property type="project" value="InterPro"/>
</dbReference>
<dbReference type="PRINTS" id="PR00359">
    <property type="entry name" value="BP450"/>
</dbReference>
<comment type="similarity">
    <text evidence="2">Belongs to the cytochrome P450 family.</text>
</comment>
<evidence type="ECO:0000256" key="2">
    <source>
        <dbReference type="ARBA" id="ARBA00010617"/>
    </source>
</evidence>
<reference evidence="8 9" key="1">
    <citation type="submission" date="2016-10" db="EMBL/GenBank/DDBJ databases">
        <authorList>
            <person name="de Groot N.N."/>
        </authorList>
    </citation>
    <scope>NUCLEOTIDE SEQUENCE [LARGE SCALE GENOMIC DNA]</scope>
    <source>
        <strain evidence="8 9">CPCC 201259</strain>
    </source>
</reference>
<dbReference type="GO" id="GO:0005506">
    <property type="term" value="F:iron ion binding"/>
    <property type="evidence" value="ECO:0007669"/>
    <property type="project" value="InterPro"/>
</dbReference>
<keyword evidence="6" id="KW-0408">Iron</keyword>
<dbReference type="Gene3D" id="1.10.630.10">
    <property type="entry name" value="Cytochrome P450"/>
    <property type="match status" value="1"/>
</dbReference>
<evidence type="ECO:0000256" key="7">
    <source>
        <dbReference type="ARBA" id="ARBA00023033"/>
    </source>
</evidence>
<gene>
    <name evidence="8" type="ORF">SAMN05421805_113138</name>
</gene>
<dbReference type="InterPro" id="IPR036396">
    <property type="entry name" value="Cyt_P450_sf"/>
</dbReference>
<evidence type="ECO:0000313" key="8">
    <source>
        <dbReference type="EMBL" id="SFO38339.1"/>
    </source>
</evidence>
<dbReference type="InterPro" id="IPR002397">
    <property type="entry name" value="Cyt_P450_B"/>
</dbReference>
<keyword evidence="7" id="KW-0503">Monooxygenase</keyword>
<dbReference type="AlphaFoldDB" id="A0A1I5GQZ2"/>
<dbReference type="SUPFAM" id="SSF48264">
    <property type="entry name" value="Cytochrome P450"/>
    <property type="match status" value="1"/>
</dbReference>
<dbReference type="Proteomes" id="UP000199398">
    <property type="component" value="Unassembled WGS sequence"/>
</dbReference>
<sequence length="331" mass="35864">MTAPQLPFDRPNVLDLAPHYAVLRRQAPLVQVRTPSGDPAWLVTRYTEARALLGDSRLGRSHPAPEAAAKVSDAAFFNGPSGNYNTEQEDHQRLRKLLAPAFTAKRMRALGDHIRELTEGCLDAMQAAHDRSPGEPVDLHEHLAFPLPVLVICELLGVPYEDRELFRDLSDRIGRINAGDVARTAMAEFMAYTSELAEAKRGNPAEDVISDMVLAQRAFPAFTDEDIARLAAGLIFAGHETTAGRIDLGVLLLLSDLDRRDAFAADPDGRVEGTVEEILRRTSPSGLGLVRYAHDDVEISGQTISAGDAVIIAIGREPGSGGLHRGSAVRS</sequence>
<evidence type="ECO:0000256" key="1">
    <source>
        <dbReference type="ARBA" id="ARBA00001971"/>
    </source>
</evidence>
<evidence type="ECO:0000256" key="6">
    <source>
        <dbReference type="ARBA" id="ARBA00023004"/>
    </source>
</evidence>
<accession>A0A1I5GQZ2</accession>
<proteinExistence type="inferred from homology"/>
<keyword evidence="3" id="KW-0349">Heme</keyword>
<dbReference type="STRING" id="455193.SAMN05421805_113138"/>
<keyword evidence="5" id="KW-0560">Oxidoreductase</keyword>
<evidence type="ECO:0000256" key="5">
    <source>
        <dbReference type="ARBA" id="ARBA00023002"/>
    </source>
</evidence>
<evidence type="ECO:0000313" key="9">
    <source>
        <dbReference type="Proteomes" id="UP000199398"/>
    </source>
</evidence>
<protein>
    <submittedName>
        <fullName evidence="8">Pentalenolactone synthase</fullName>
    </submittedName>
</protein>
<evidence type="ECO:0000256" key="4">
    <source>
        <dbReference type="ARBA" id="ARBA00022723"/>
    </source>
</evidence>
<organism evidence="8 9">
    <name type="scientific">Saccharopolyspora antimicrobica</name>
    <dbReference type="NCBI Taxonomy" id="455193"/>
    <lineage>
        <taxon>Bacteria</taxon>
        <taxon>Bacillati</taxon>
        <taxon>Actinomycetota</taxon>
        <taxon>Actinomycetes</taxon>
        <taxon>Pseudonocardiales</taxon>
        <taxon>Pseudonocardiaceae</taxon>
        <taxon>Saccharopolyspora</taxon>
    </lineage>
</organism>
<dbReference type="EMBL" id="FOUP01000013">
    <property type="protein sequence ID" value="SFO38339.1"/>
    <property type="molecule type" value="Genomic_DNA"/>
</dbReference>